<feature type="transmembrane region" description="Helical" evidence="6">
    <location>
        <begin position="486"/>
        <end position="506"/>
    </location>
</feature>
<dbReference type="GeneID" id="114039972"/>
<keyword evidence="5" id="KW-1015">Disulfide bond</keyword>
<dbReference type="GO" id="GO:0030334">
    <property type="term" value="P:regulation of cell migration"/>
    <property type="evidence" value="ECO:0007669"/>
    <property type="project" value="Ensembl"/>
</dbReference>
<feature type="chain" id="PRO_5021429185" evidence="7">
    <location>
        <begin position="38"/>
        <end position="559"/>
    </location>
</feature>
<accession>A0A4X2M8X8</accession>
<evidence type="ECO:0000256" key="7">
    <source>
        <dbReference type="SAM" id="SignalP"/>
    </source>
</evidence>
<reference evidence="10" key="2">
    <citation type="submission" date="2025-08" db="UniProtKB">
        <authorList>
            <consortium name="Ensembl"/>
        </authorList>
    </citation>
    <scope>IDENTIFICATION</scope>
</reference>
<dbReference type="OrthoDB" id="6134459at2759"/>
<dbReference type="CDD" id="cd15442">
    <property type="entry name" value="7tmB2_GPR97"/>
    <property type="match status" value="1"/>
</dbReference>
<dbReference type="Pfam" id="PF01825">
    <property type="entry name" value="GPS"/>
    <property type="match status" value="1"/>
</dbReference>
<dbReference type="PANTHER" id="PTHR12011:SF285">
    <property type="entry name" value="ADHESION G PROTEIN-COUPLED RECEPTOR G3"/>
    <property type="match status" value="1"/>
</dbReference>
<keyword evidence="7" id="KW-0732">Signal</keyword>
<dbReference type="Pfam" id="PF00002">
    <property type="entry name" value="7tm_2"/>
    <property type="match status" value="1"/>
</dbReference>
<dbReference type="InterPro" id="IPR017981">
    <property type="entry name" value="GPCR_2-like_7TM"/>
</dbReference>
<evidence type="ECO:0000256" key="2">
    <source>
        <dbReference type="ARBA" id="ARBA00022692"/>
    </source>
</evidence>
<dbReference type="AlphaFoldDB" id="A0A4X2M8X8"/>
<dbReference type="GO" id="GO:0030183">
    <property type="term" value="P:B cell differentiation"/>
    <property type="evidence" value="ECO:0007669"/>
    <property type="project" value="Ensembl"/>
</dbReference>
<dbReference type="GO" id="GO:0007193">
    <property type="term" value="P:adenylate cyclase-inhibiting G protein-coupled receptor signaling pathway"/>
    <property type="evidence" value="ECO:0007669"/>
    <property type="project" value="Ensembl"/>
</dbReference>
<protein>
    <submittedName>
        <fullName evidence="10">Adhesion G protein-coupled receptor G3</fullName>
    </submittedName>
</protein>
<evidence type="ECO:0000313" key="10">
    <source>
        <dbReference type="Ensembl" id="ENSVURP00010032763.1"/>
    </source>
</evidence>
<dbReference type="PROSITE" id="PS50221">
    <property type="entry name" value="GAIN_B"/>
    <property type="match status" value="1"/>
</dbReference>
<evidence type="ECO:0000256" key="3">
    <source>
        <dbReference type="ARBA" id="ARBA00022989"/>
    </source>
</evidence>
<evidence type="ECO:0000256" key="5">
    <source>
        <dbReference type="ARBA" id="ARBA00023157"/>
    </source>
</evidence>
<dbReference type="PROSITE" id="PS50261">
    <property type="entry name" value="G_PROTEIN_RECEP_F2_4"/>
    <property type="match status" value="1"/>
</dbReference>
<dbReference type="GO" id="GO:1901223">
    <property type="term" value="P:negative regulation of non-canonical NF-kappaB signal transduction"/>
    <property type="evidence" value="ECO:0007669"/>
    <property type="project" value="Ensembl"/>
</dbReference>
<keyword evidence="4 6" id="KW-0472">Membrane</keyword>
<keyword evidence="11" id="KW-1185">Reference proteome</keyword>
<feature type="transmembrane region" description="Helical" evidence="6">
    <location>
        <begin position="445"/>
        <end position="465"/>
    </location>
</feature>
<sequence>MRLRPVMGESLSQHTPTHLGTMLLQLFFLLQLGPCLLDPMRAKERENKFCSGEASTPSQYAAARCFVSCNRSTPDCKPKVIERFWIKKLEELAKEKSPVPVLDETAVKATIQNIAVNTSQDLFFSISPSQVPVTLNGNEMEAPDRVRLPRSLFESLRPNMSSVRVILAVINTGEGEIFKGSATGQPSSSSVLDNRMVGIQVGTEPIKDLVEPVEITFSHKQQHQDRQCVFWDDNKGTGGDWKPTGCSTEQRTNQTICRCDHLTFFALLLKPVLDATTVKSLIRLSLAGCGISLCFLFLTIILYFALRFTRQRFKSEDAPKIHVALSISLALLNLTFIISLRHKSSEQGASCRAQGGIFHYFLLCCFTWMGIEALHLYLLAIKIFNIYISHYFLKLCLVGWGLPILVVFITGITSSYGRYTIKDGANHTTLELCWIENRTALHITVHGYFIVTFLFGGVILGLVAWKIFHLRGFKAGKEQSSTWKGVITVLGLSCLVGVTWGLVLLTPLGLTAIYAFTLLNSLQGVFMLIWFAILFYPSLRKESSSSTAKTNHSNSASRE</sequence>
<evidence type="ECO:0000256" key="4">
    <source>
        <dbReference type="ARBA" id="ARBA00023136"/>
    </source>
</evidence>
<dbReference type="InterPro" id="IPR057244">
    <property type="entry name" value="GAIN_B"/>
</dbReference>
<dbReference type="GO" id="GO:0004930">
    <property type="term" value="F:G protein-coupled receptor activity"/>
    <property type="evidence" value="ECO:0007669"/>
    <property type="project" value="Ensembl"/>
</dbReference>
<keyword evidence="2 6" id="KW-0812">Transmembrane</keyword>
<dbReference type="Proteomes" id="UP000314987">
    <property type="component" value="Unassembled WGS sequence"/>
</dbReference>
<comment type="subcellular location">
    <subcellularLocation>
        <location evidence="1">Membrane</location>
        <topology evidence="1">Multi-pass membrane protein</topology>
    </subcellularLocation>
</comment>
<dbReference type="STRING" id="29139.ENSVURP00010032763"/>
<evidence type="ECO:0000259" key="9">
    <source>
        <dbReference type="PROSITE" id="PS50261"/>
    </source>
</evidence>
<feature type="transmembrane region" description="Helical" evidence="6">
    <location>
        <begin position="284"/>
        <end position="306"/>
    </location>
</feature>
<feature type="transmembrane region" description="Helical" evidence="6">
    <location>
        <begin position="318"/>
        <end position="338"/>
    </location>
</feature>
<dbReference type="RefSeq" id="XP_027713754.1">
    <property type="nucleotide sequence ID" value="XM_027857953.1"/>
</dbReference>
<dbReference type="PRINTS" id="PR00249">
    <property type="entry name" value="GPCRSECRETIN"/>
</dbReference>
<dbReference type="InterPro" id="IPR046338">
    <property type="entry name" value="GAIN_dom_sf"/>
</dbReference>
<keyword evidence="3 6" id="KW-1133">Transmembrane helix</keyword>
<dbReference type="GO" id="GO:0007166">
    <property type="term" value="P:cell surface receptor signaling pathway"/>
    <property type="evidence" value="ECO:0007669"/>
    <property type="project" value="InterPro"/>
</dbReference>
<dbReference type="GeneTree" id="ENSGT00940000154285"/>
<dbReference type="Gene3D" id="2.60.220.50">
    <property type="match status" value="1"/>
</dbReference>
<reference evidence="11" key="1">
    <citation type="submission" date="2018-12" db="EMBL/GenBank/DDBJ databases">
        <authorList>
            <person name="Yazar S."/>
        </authorList>
    </citation>
    <scope>NUCLEOTIDE SEQUENCE [LARGE SCALE GENOMIC DNA]</scope>
</reference>
<evidence type="ECO:0000259" key="8">
    <source>
        <dbReference type="PROSITE" id="PS50221"/>
    </source>
</evidence>
<dbReference type="FunFam" id="1.20.1070.10:FF:000222">
    <property type="entry name" value="Adhesion G protein-coupled receptor G3"/>
    <property type="match status" value="1"/>
</dbReference>
<evidence type="ECO:0000256" key="1">
    <source>
        <dbReference type="ARBA" id="ARBA00004141"/>
    </source>
</evidence>
<dbReference type="SMART" id="SM00303">
    <property type="entry name" value="GPS"/>
    <property type="match status" value="1"/>
</dbReference>
<feature type="domain" description="G-protein coupled receptors family 2 profile 2" evidence="9">
    <location>
        <begin position="281"/>
        <end position="535"/>
    </location>
</feature>
<dbReference type="InterPro" id="IPR000832">
    <property type="entry name" value="GPCR_2_secretin-like"/>
</dbReference>
<feature type="transmembrane region" description="Helical" evidence="6">
    <location>
        <begin position="512"/>
        <end position="536"/>
    </location>
</feature>
<name>A0A4X2M8X8_VOMUR</name>
<dbReference type="GO" id="GO:0007189">
    <property type="term" value="P:adenylate cyclase-activating G protein-coupled receptor signaling pathway"/>
    <property type="evidence" value="ECO:0007669"/>
    <property type="project" value="TreeGrafter"/>
</dbReference>
<feature type="transmembrane region" description="Helical" evidence="6">
    <location>
        <begin position="391"/>
        <end position="412"/>
    </location>
</feature>
<organism evidence="10 11">
    <name type="scientific">Vombatus ursinus</name>
    <name type="common">Common wombat</name>
    <dbReference type="NCBI Taxonomy" id="29139"/>
    <lineage>
        <taxon>Eukaryota</taxon>
        <taxon>Metazoa</taxon>
        <taxon>Chordata</taxon>
        <taxon>Craniata</taxon>
        <taxon>Vertebrata</taxon>
        <taxon>Euteleostomi</taxon>
        <taxon>Mammalia</taxon>
        <taxon>Metatheria</taxon>
        <taxon>Diprotodontia</taxon>
        <taxon>Vombatidae</taxon>
        <taxon>Vombatus</taxon>
    </lineage>
</organism>
<gene>
    <name evidence="10" type="primary">ADGRG3</name>
</gene>
<dbReference type="PANTHER" id="PTHR12011">
    <property type="entry name" value="ADHESION G-PROTEIN COUPLED RECEPTOR"/>
    <property type="match status" value="1"/>
</dbReference>
<dbReference type="InterPro" id="IPR000203">
    <property type="entry name" value="GPS"/>
</dbReference>
<evidence type="ECO:0000256" key="6">
    <source>
        <dbReference type="SAM" id="Phobius"/>
    </source>
</evidence>
<evidence type="ECO:0000313" key="11">
    <source>
        <dbReference type="Proteomes" id="UP000314987"/>
    </source>
</evidence>
<dbReference type="OMA" id="TLFKGPQ"/>
<feature type="signal peptide" evidence="7">
    <location>
        <begin position="1"/>
        <end position="37"/>
    </location>
</feature>
<feature type="domain" description="GAIN-B" evidence="8">
    <location>
        <begin position="122"/>
        <end position="275"/>
    </location>
</feature>
<dbReference type="Gene3D" id="1.20.1070.10">
    <property type="entry name" value="Rhodopsin 7-helix transmembrane proteins"/>
    <property type="match status" value="1"/>
</dbReference>
<proteinExistence type="predicted"/>
<dbReference type="CTD" id="222487"/>
<dbReference type="Ensembl" id="ENSVURT00010037292.1">
    <property type="protein sequence ID" value="ENSVURP00010032763.1"/>
    <property type="gene ID" value="ENSVURG00010024984.1"/>
</dbReference>
<dbReference type="GO" id="GO:0005886">
    <property type="term" value="C:plasma membrane"/>
    <property type="evidence" value="ECO:0007669"/>
    <property type="project" value="Ensembl"/>
</dbReference>
<reference evidence="10" key="3">
    <citation type="submission" date="2025-09" db="UniProtKB">
        <authorList>
            <consortium name="Ensembl"/>
        </authorList>
    </citation>
    <scope>IDENTIFICATION</scope>
</reference>
<feature type="transmembrane region" description="Helical" evidence="6">
    <location>
        <begin position="358"/>
        <end position="379"/>
    </location>
</feature>